<feature type="active site" description="Nucleophile" evidence="9">
    <location>
        <position position="136"/>
    </location>
</feature>
<keyword evidence="6 9" id="KW-0133">Cell shape</keyword>
<dbReference type="Gene3D" id="2.40.440.10">
    <property type="entry name" value="L,D-transpeptidase catalytic domain-like"/>
    <property type="match status" value="1"/>
</dbReference>
<reference evidence="11 12" key="1">
    <citation type="submission" date="2019-03" db="EMBL/GenBank/DDBJ databases">
        <title>Genomic Encyclopedia of Type Strains, Phase IV (KMG-IV): sequencing the most valuable type-strain genomes for metagenomic binning, comparative biology and taxonomic classification.</title>
        <authorList>
            <person name="Goeker M."/>
        </authorList>
    </citation>
    <scope>NUCLEOTIDE SEQUENCE [LARGE SCALE GENOMIC DNA]</scope>
    <source>
        <strain evidence="11 12">DSM 19610</strain>
    </source>
</reference>
<evidence type="ECO:0000256" key="2">
    <source>
        <dbReference type="ARBA" id="ARBA00005992"/>
    </source>
</evidence>
<sequence length="167" mass="18576">MPPSRLEVSLADQRLDLFRGHECVRSWPVSTAKKGAGEQSGSEKTPRGWHRIRAMIGAGCPAGTVFVGRRPTGEVWTPELGKEHPQRDWILTRILWLSGNEPGVNRLGDVDTQRRYIYIHGCPDSEPLGEALSHGCIRMHNRDVITLFDAVTPGFPVLIKSPDQEST</sequence>
<protein>
    <submittedName>
        <fullName evidence="11">L,D-transpeptidase-like protein</fullName>
    </submittedName>
</protein>
<evidence type="ECO:0000256" key="4">
    <source>
        <dbReference type="ARBA" id="ARBA00022679"/>
    </source>
</evidence>
<gene>
    <name evidence="11" type="ORF">DFR30_1671</name>
</gene>
<evidence type="ECO:0000256" key="7">
    <source>
        <dbReference type="ARBA" id="ARBA00022984"/>
    </source>
</evidence>
<feature type="domain" description="L,D-TPase catalytic" evidence="10">
    <location>
        <begin position="4"/>
        <end position="160"/>
    </location>
</feature>
<evidence type="ECO:0000256" key="3">
    <source>
        <dbReference type="ARBA" id="ARBA00022676"/>
    </source>
</evidence>
<organism evidence="11 12">
    <name type="scientific">Thiogranum longum</name>
    <dbReference type="NCBI Taxonomy" id="1537524"/>
    <lineage>
        <taxon>Bacteria</taxon>
        <taxon>Pseudomonadati</taxon>
        <taxon>Pseudomonadota</taxon>
        <taxon>Gammaproteobacteria</taxon>
        <taxon>Chromatiales</taxon>
        <taxon>Ectothiorhodospiraceae</taxon>
        <taxon>Thiogranum</taxon>
    </lineage>
</organism>
<dbReference type="GO" id="GO:0018104">
    <property type="term" value="P:peptidoglycan-protein cross-linking"/>
    <property type="evidence" value="ECO:0007669"/>
    <property type="project" value="TreeGrafter"/>
</dbReference>
<keyword evidence="12" id="KW-1185">Reference proteome</keyword>
<keyword evidence="3" id="KW-0328">Glycosyltransferase</keyword>
<dbReference type="GO" id="GO:0071555">
    <property type="term" value="P:cell wall organization"/>
    <property type="evidence" value="ECO:0007669"/>
    <property type="project" value="UniProtKB-UniRule"/>
</dbReference>
<accession>A0A4R1HCU5</accession>
<evidence type="ECO:0000256" key="5">
    <source>
        <dbReference type="ARBA" id="ARBA00022801"/>
    </source>
</evidence>
<evidence type="ECO:0000313" key="11">
    <source>
        <dbReference type="EMBL" id="TCK18393.1"/>
    </source>
</evidence>
<dbReference type="EMBL" id="SMFX01000001">
    <property type="protein sequence ID" value="TCK18393.1"/>
    <property type="molecule type" value="Genomic_DNA"/>
</dbReference>
<evidence type="ECO:0000313" key="12">
    <source>
        <dbReference type="Proteomes" id="UP000295707"/>
    </source>
</evidence>
<dbReference type="InterPro" id="IPR050979">
    <property type="entry name" value="LD-transpeptidase"/>
</dbReference>
<dbReference type="CDD" id="cd16913">
    <property type="entry name" value="YkuD_like"/>
    <property type="match status" value="1"/>
</dbReference>
<dbReference type="PANTHER" id="PTHR30582:SF24">
    <property type="entry name" value="L,D-TRANSPEPTIDASE ERFK_SRFK-RELATED"/>
    <property type="match status" value="1"/>
</dbReference>
<dbReference type="PANTHER" id="PTHR30582">
    <property type="entry name" value="L,D-TRANSPEPTIDASE"/>
    <property type="match status" value="1"/>
</dbReference>
<comment type="pathway">
    <text evidence="1 9">Cell wall biogenesis; peptidoglycan biosynthesis.</text>
</comment>
<dbReference type="InterPro" id="IPR005490">
    <property type="entry name" value="LD_TPept_cat_dom"/>
</dbReference>
<dbReference type="AlphaFoldDB" id="A0A4R1HCU5"/>
<dbReference type="Proteomes" id="UP000295707">
    <property type="component" value="Unassembled WGS sequence"/>
</dbReference>
<dbReference type="GO" id="GO:0016757">
    <property type="term" value="F:glycosyltransferase activity"/>
    <property type="evidence" value="ECO:0007669"/>
    <property type="project" value="UniProtKB-KW"/>
</dbReference>
<dbReference type="InterPro" id="IPR038063">
    <property type="entry name" value="Transpep_catalytic_dom"/>
</dbReference>
<dbReference type="PROSITE" id="PS52029">
    <property type="entry name" value="LD_TPASE"/>
    <property type="match status" value="1"/>
</dbReference>
<evidence type="ECO:0000256" key="6">
    <source>
        <dbReference type="ARBA" id="ARBA00022960"/>
    </source>
</evidence>
<evidence type="ECO:0000256" key="9">
    <source>
        <dbReference type="PROSITE-ProRule" id="PRU01373"/>
    </source>
</evidence>
<dbReference type="GO" id="GO:0008360">
    <property type="term" value="P:regulation of cell shape"/>
    <property type="evidence" value="ECO:0007669"/>
    <property type="project" value="UniProtKB-UniRule"/>
</dbReference>
<keyword evidence="8 9" id="KW-0961">Cell wall biogenesis/degradation</keyword>
<comment type="caution">
    <text evidence="11">The sequence shown here is derived from an EMBL/GenBank/DDBJ whole genome shotgun (WGS) entry which is preliminary data.</text>
</comment>
<proteinExistence type="inferred from homology"/>
<keyword evidence="7 9" id="KW-0573">Peptidoglycan synthesis</keyword>
<feature type="active site" description="Proton donor/acceptor" evidence="9">
    <location>
        <position position="120"/>
    </location>
</feature>
<name>A0A4R1HCU5_9GAMM</name>
<dbReference type="SUPFAM" id="SSF141523">
    <property type="entry name" value="L,D-transpeptidase catalytic domain-like"/>
    <property type="match status" value="1"/>
</dbReference>
<dbReference type="GO" id="GO:0071972">
    <property type="term" value="F:peptidoglycan L,D-transpeptidase activity"/>
    <property type="evidence" value="ECO:0007669"/>
    <property type="project" value="TreeGrafter"/>
</dbReference>
<evidence type="ECO:0000256" key="1">
    <source>
        <dbReference type="ARBA" id="ARBA00004752"/>
    </source>
</evidence>
<dbReference type="UniPathway" id="UPA00219"/>
<dbReference type="Pfam" id="PF03734">
    <property type="entry name" value="YkuD"/>
    <property type="match status" value="1"/>
</dbReference>
<evidence type="ECO:0000259" key="10">
    <source>
        <dbReference type="PROSITE" id="PS52029"/>
    </source>
</evidence>
<comment type="similarity">
    <text evidence="2">Belongs to the YkuD family.</text>
</comment>
<keyword evidence="4" id="KW-0808">Transferase</keyword>
<evidence type="ECO:0000256" key="8">
    <source>
        <dbReference type="ARBA" id="ARBA00023316"/>
    </source>
</evidence>
<dbReference type="GO" id="GO:0005576">
    <property type="term" value="C:extracellular region"/>
    <property type="evidence" value="ECO:0007669"/>
    <property type="project" value="TreeGrafter"/>
</dbReference>
<keyword evidence="5" id="KW-0378">Hydrolase</keyword>